<dbReference type="EMBL" id="RHLC01000045">
    <property type="protein sequence ID" value="TPP41937.1"/>
    <property type="molecule type" value="Genomic_DNA"/>
</dbReference>
<reference evidence="2 6" key="4">
    <citation type="journal article" date="2018" name="Sci. Rep.">
        <title>A complete Leishmania donovani reference genome identifies novel genetic variations associated with virulence.</title>
        <authorList>
            <person name="Lypaczewski P."/>
            <person name="Hoshizaki J."/>
            <person name="Zhang W.-W."/>
            <person name="McCall L.-I."/>
            <person name="Torcivia-Rodriguez J."/>
            <person name="Simonyan V."/>
            <person name="Kaur A."/>
            <person name="Dewar K."/>
            <person name="Matlashewski G."/>
        </authorList>
    </citation>
    <scope>NUCLEOTIDE SEQUENCE [LARGE SCALE GENOMIC DNA]</scope>
    <source>
        <strain evidence="2 6">LdCL</strain>
    </source>
</reference>
<keyword evidence="6" id="KW-1185">Reference proteome</keyword>
<accession>E9B9N7</accession>
<evidence type="ECO:0000313" key="2">
    <source>
        <dbReference type="EMBL" id="AYU76439.1"/>
    </source>
</evidence>
<evidence type="ECO:0000256" key="1">
    <source>
        <dbReference type="SAM" id="Coils"/>
    </source>
</evidence>
<name>A0A3S7WQF4_LEIDO</name>
<dbReference type="EMBL" id="FR799596">
    <property type="protein sequence ID" value="CBZ31960.1"/>
    <property type="molecule type" value="Genomic_DNA"/>
</dbReference>
<feature type="coiled-coil region" evidence="1">
    <location>
        <begin position="24"/>
        <end position="58"/>
    </location>
</feature>
<organism evidence="2 6">
    <name type="scientific">Leishmania donovani</name>
    <dbReference type="NCBI Taxonomy" id="5661"/>
    <lineage>
        <taxon>Eukaryota</taxon>
        <taxon>Discoba</taxon>
        <taxon>Euglenozoa</taxon>
        <taxon>Kinetoplastea</taxon>
        <taxon>Metakinetoplastina</taxon>
        <taxon>Trypanosomatida</taxon>
        <taxon>Trypanosomatidae</taxon>
        <taxon>Leishmaniinae</taxon>
        <taxon>Leishmania</taxon>
    </lineage>
</organism>
<dbReference type="OMA" id="DWKKGSV"/>
<gene>
    <name evidence="4" type="ORF">CGC21_18520</name>
    <name evidence="3" type="ORF">LDBPK_090010</name>
    <name evidence="2" type="ORF">LdCL_090005000</name>
</gene>
<reference evidence="3" key="2">
    <citation type="submission" date="2011-01" db="EMBL/GenBank/DDBJ databases">
        <authorList>
            <person name="Zhao B.P."/>
            <person name="Ren Z.A."/>
            <person name="Li C.D."/>
        </authorList>
    </citation>
    <scope>NUCLEOTIDE SEQUENCE</scope>
    <source>
        <strain evidence="3">BPK282A1</strain>
    </source>
</reference>
<evidence type="ECO:0000313" key="5">
    <source>
        <dbReference type="Proteomes" id="UP000008980"/>
    </source>
</evidence>
<sequence length="144" mass="15875">MEKDSSGSTGSGAVNREGVLEKMLEEEVVKRHDAERAAEGLRRRMQLLEAEVLDLRQASDWKKGSVLCTAAGDDGTAVSTVGDAECADSSDSALKIENHRLREFVKRQNALIDVLRRQKVLLEASAAVNISVRDFDKQLEIHKV</sequence>
<dbReference type="VEuPathDB" id="TriTrypDB:LdCL_090005000"/>
<reference evidence="7" key="6">
    <citation type="submission" date="2019-02" db="EMBL/GenBank/DDBJ databases">
        <title>FDA dAtabase for Regulatory Grade micrObial Sequences (FDA-ARGOS): Supporting development and validation of Infectious Disease Dx tests.</title>
        <authorList>
            <person name="Duncan R."/>
            <person name="Fisher C."/>
            <person name="Tallon L."/>
            <person name="Sadzewicz L."/>
            <person name="Sengamalay N."/>
            <person name="Ott S."/>
            <person name="Godinez A."/>
            <person name="Nagaraj S."/>
            <person name="Vavikolanu K."/>
            <person name="Nadendla S."/>
            <person name="Aluvathingal J."/>
            <person name="Sichtig H."/>
        </authorList>
    </citation>
    <scope>NUCLEOTIDE SEQUENCE [LARGE SCALE GENOMIC DNA]</scope>
    <source>
        <strain evidence="7">FDAARGOS_361</strain>
    </source>
</reference>
<dbReference type="Proteomes" id="UP000318447">
    <property type="component" value="Unassembled WGS sequence"/>
</dbReference>
<dbReference type="GeneID" id="13392190"/>
<dbReference type="EMBL" id="CP029508">
    <property type="protein sequence ID" value="AYU76439.1"/>
    <property type="molecule type" value="Genomic_DNA"/>
</dbReference>
<dbReference type="AlphaFoldDB" id="A0A3S7WQF4"/>
<evidence type="ECO:0000313" key="3">
    <source>
        <dbReference type="EMBL" id="CBZ31960.1"/>
    </source>
</evidence>
<reference evidence="5" key="3">
    <citation type="submission" date="2011-02" db="EMBL/GenBank/DDBJ databases">
        <title>Whole genome sequencing of Leishmania donovani clinical lines reveals dynamic variation related to drug resistance.</title>
        <authorList>
            <person name="Downing T."/>
            <person name="Imamura H."/>
            <person name="Sanders M."/>
            <person name="Decuypere S."/>
            <person name="Hertz-Fowler C."/>
            <person name="Clark T.G."/>
            <person name="Rijal S."/>
            <person name="Sundar S."/>
            <person name="Quail M.A."/>
            <person name="De Doncker S."/>
            <person name="Maes I."/>
            <person name="Vanaerschot M."/>
            <person name="Stark O."/>
            <person name="Schonian G."/>
            <person name="Dujardin J.C."/>
            <person name="Berriman M."/>
        </authorList>
    </citation>
    <scope>NUCLEOTIDE SEQUENCE [LARGE SCALE GENOMIC DNA]</scope>
    <source>
        <strain evidence="5">BPK282A1</strain>
    </source>
</reference>
<dbReference type="VEuPathDB" id="TriTrypDB:LdBPK_090010.1"/>
<evidence type="ECO:0000313" key="4">
    <source>
        <dbReference type="EMBL" id="TPP41937.1"/>
    </source>
</evidence>
<evidence type="ECO:0000313" key="6">
    <source>
        <dbReference type="Proteomes" id="UP000274082"/>
    </source>
</evidence>
<dbReference type="RefSeq" id="XP_003858680.1">
    <property type="nucleotide sequence ID" value="XM_003858632.1"/>
</dbReference>
<accession>A0A3S7WQF4</accession>
<dbReference type="Proteomes" id="UP000274082">
    <property type="component" value="Chromosome 9"/>
</dbReference>
<dbReference type="KEGG" id="ldo:LDBPK_090010"/>
<reference evidence="3 5" key="1">
    <citation type="journal article" date="2011" name="Genome Res.">
        <title>Whole genome sequencing of multiple Leishmania donovani clinical isolates provides insights into population structure and mechanisms of drug resistance.</title>
        <authorList>
            <person name="Downing T."/>
            <person name="Imamura H."/>
            <person name="Decuypere S."/>
            <person name="Clark T.G."/>
            <person name="Coombs G.H."/>
            <person name="Cotton J.A."/>
            <person name="Hilley J.D."/>
            <person name="de Doncker S."/>
            <person name="Maes I."/>
            <person name="Mottram J.C."/>
            <person name="Quail M.A."/>
            <person name="Rijal S."/>
            <person name="Sanders M."/>
            <person name="Schonian G."/>
            <person name="Stark O."/>
            <person name="Sundar S."/>
            <person name="Vanaerschot M."/>
            <person name="Hertz-Fowler C."/>
            <person name="Dujardin J.C."/>
            <person name="Berriman M."/>
        </authorList>
    </citation>
    <scope>NUCLEOTIDE SEQUENCE [LARGE SCALE GENOMIC DNA]</scope>
    <source>
        <strain evidence="3 5">BPK282A1</strain>
    </source>
</reference>
<evidence type="ECO:0000313" key="7">
    <source>
        <dbReference type="Proteomes" id="UP000318447"/>
    </source>
</evidence>
<dbReference type="VEuPathDB" id="TriTrypDB:LDHU3_09.0020"/>
<proteinExistence type="predicted"/>
<dbReference type="SMR" id="A0A3S7WQF4"/>
<reference evidence="4" key="5">
    <citation type="submission" date="2019-02" db="EMBL/GenBank/DDBJ databases">
        <title>FDA dAtabase for Regulatory Grade micrObial Sequences (FDA-ARGOS): Supporting development and validation of Infectious Disease Dx tests.</title>
        <authorList>
            <person name="Duncan R."/>
            <person name="Fisher C."/>
            <person name="Tallon L.J."/>
            <person name="Sadzewicz L."/>
            <person name="Sengamalay N."/>
            <person name="Ott S."/>
            <person name="Godinez A."/>
            <person name="Nagaraj S."/>
            <person name="Nadendla S."/>
            <person name="Sichtig H."/>
        </authorList>
    </citation>
    <scope>NUCLEOTIDE SEQUENCE</scope>
    <source>
        <strain evidence="4">FDAARGOS_361</strain>
    </source>
</reference>
<dbReference type="OrthoDB" id="269872at2759"/>
<keyword evidence="1" id="KW-0175">Coiled coil</keyword>
<protein>
    <submittedName>
        <fullName evidence="2">Uncharacterized protein</fullName>
    </submittedName>
</protein>
<dbReference type="Proteomes" id="UP000008980">
    <property type="component" value="Chromosome 9"/>
</dbReference>